<dbReference type="SUPFAM" id="SSF143744">
    <property type="entry name" value="GlcG-like"/>
    <property type="match status" value="1"/>
</dbReference>
<sequence>MRRHFTAPVSLIMLSLVPALAAAQSPPPAATAPRAADPVIAANLITRDEALGLVRDSVMACDKRGERAAAVVTDVNGVMRAAVSTEGGNTIGLTSTARKTAAVLRFRMSTRALREKAAADAAFAAEFGKDERYYFSPGGLPLFRGGQFVAVLAVGGGHAIDEECALDALSRTQWKTAAN</sequence>
<dbReference type="RefSeq" id="WP_185663660.1">
    <property type="nucleotide sequence ID" value="NZ_JACLAW010000005.1"/>
</dbReference>
<proteinExistence type="predicted"/>
<dbReference type="Pfam" id="PF03928">
    <property type="entry name" value="HbpS-like"/>
    <property type="match status" value="1"/>
</dbReference>
<dbReference type="Proteomes" id="UP000566813">
    <property type="component" value="Unassembled WGS sequence"/>
</dbReference>
<organism evidence="2 3">
    <name type="scientific">Novosphingobium flavum</name>
    <dbReference type="NCBI Taxonomy" id="1778672"/>
    <lineage>
        <taxon>Bacteria</taxon>
        <taxon>Pseudomonadati</taxon>
        <taxon>Pseudomonadota</taxon>
        <taxon>Alphaproteobacteria</taxon>
        <taxon>Sphingomonadales</taxon>
        <taxon>Sphingomonadaceae</taxon>
        <taxon>Novosphingobium</taxon>
    </lineage>
</organism>
<dbReference type="Gene3D" id="3.30.450.150">
    <property type="entry name" value="Haem-degrading domain"/>
    <property type="match status" value="1"/>
</dbReference>
<feature type="signal peptide" evidence="1">
    <location>
        <begin position="1"/>
        <end position="21"/>
    </location>
</feature>
<comment type="caution">
    <text evidence="2">The sequence shown here is derived from an EMBL/GenBank/DDBJ whole genome shotgun (WGS) entry which is preliminary data.</text>
</comment>
<dbReference type="EMBL" id="JACLAW010000005">
    <property type="protein sequence ID" value="MBC2665395.1"/>
    <property type="molecule type" value="Genomic_DNA"/>
</dbReference>
<keyword evidence="1" id="KW-0732">Signal</keyword>
<evidence type="ECO:0000256" key="1">
    <source>
        <dbReference type="SAM" id="SignalP"/>
    </source>
</evidence>
<dbReference type="InterPro" id="IPR005624">
    <property type="entry name" value="PduO/GlcC-like"/>
</dbReference>
<feature type="chain" id="PRO_5030518343" evidence="1">
    <location>
        <begin position="22"/>
        <end position="179"/>
    </location>
</feature>
<dbReference type="AlphaFoldDB" id="A0A7X1FR15"/>
<keyword evidence="3" id="KW-1185">Reference proteome</keyword>
<dbReference type="InterPro" id="IPR038084">
    <property type="entry name" value="PduO/GlcC-like_sf"/>
</dbReference>
<reference evidence="2 3" key="1">
    <citation type="submission" date="2020-08" db="EMBL/GenBank/DDBJ databases">
        <title>The genome sequence of type strain Novosphingobium flavum NBRC 111647.</title>
        <authorList>
            <person name="Liu Y."/>
        </authorList>
    </citation>
    <scope>NUCLEOTIDE SEQUENCE [LARGE SCALE GENOMIC DNA]</scope>
    <source>
        <strain evidence="2 3">NBRC 111647</strain>
    </source>
</reference>
<evidence type="ECO:0000313" key="2">
    <source>
        <dbReference type="EMBL" id="MBC2665395.1"/>
    </source>
</evidence>
<protein>
    <submittedName>
        <fullName evidence="2">Heme-binding protein</fullName>
    </submittedName>
</protein>
<accession>A0A7X1FR15</accession>
<evidence type="ECO:0000313" key="3">
    <source>
        <dbReference type="Proteomes" id="UP000566813"/>
    </source>
</evidence>
<name>A0A7X1FR15_9SPHN</name>
<gene>
    <name evidence="2" type="ORF">H7F51_07670</name>
</gene>